<protein>
    <submittedName>
        <fullName evidence="10">TIGR01620 family protein</fullName>
    </submittedName>
</protein>
<feature type="transmembrane region" description="Helical" evidence="9">
    <location>
        <begin position="86"/>
        <end position="104"/>
    </location>
</feature>
<dbReference type="PANTHER" id="PTHR39342:SF1">
    <property type="entry name" value="UPF0283 MEMBRANE PROTEIN YCJF"/>
    <property type="match status" value="1"/>
</dbReference>
<organism evidence="10 11">
    <name type="scientific">Vibrio genomosp. F10</name>
    <dbReference type="NCBI Taxonomy" id="723171"/>
    <lineage>
        <taxon>Bacteria</taxon>
        <taxon>Pseudomonadati</taxon>
        <taxon>Pseudomonadota</taxon>
        <taxon>Gammaproteobacteria</taxon>
        <taxon>Vibrionales</taxon>
        <taxon>Vibrionaceae</taxon>
        <taxon>Vibrio</taxon>
    </lineage>
</organism>
<evidence type="ECO:0000256" key="1">
    <source>
        <dbReference type="ARBA" id="ARBA00004429"/>
    </source>
</evidence>
<evidence type="ECO:0000256" key="5">
    <source>
        <dbReference type="ARBA" id="ARBA00022692"/>
    </source>
</evidence>
<evidence type="ECO:0000256" key="9">
    <source>
        <dbReference type="SAM" id="Phobius"/>
    </source>
</evidence>
<evidence type="ECO:0000313" key="10">
    <source>
        <dbReference type="EMBL" id="OCH77897.1"/>
    </source>
</evidence>
<reference evidence="11" key="1">
    <citation type="submission" date="2016-06" db="EMBL/GenBank/DDBJ databases">
        <authorList>
            <person name="Hehemann J.-H."/>
            <person name="Arevalo P."/>
            <person name="Datta M.S."/>
            <person name="Polz M.F."/>
        </authorList>
    </citation>
    <scope>NUCLEOTIDE SEQUENCE [LARGE SCALE GENOMIC DNA]</scope>
    <source>
        <strain evidence="11">9CSC122</strain>
    </source>
</reference>
<keyword evidence="7 9" id="KW-0472">Membrane</keyword>
<evidence type="ECO:0000256" key="7">
    <source>
        <dbReference type="ARBA" id="ARBA00023136"/>
    </source>
</evidence>
<dbReference type="RefSeq" id="WP_017038656.1">
    <property type="nucleotide sequence ID" value="NZ_JBNGCH010000341.1"/>
</dbReference>
<keyword evidence="6 9" id="KW-1133">Transmembrane helix</keyword>
<evidence type="ECO:0000313" key="11">
    <source>
        <dbReference type="Proteomes" id="UP000093173"/>
    </source>
</evidence>
<comment type="subcellular location">
    <subcellularLocation>
        <location evidence="1">Cell inner membrane</location>
        <topology evidence="1">Multi-pass membrane protein</topology>
    </subcellularLocation>
</comment>
<name>A0A1B9R0S4_9VIBR</name>
<evidence type="ECO:0000256" key="2">
    <source>
        <dbReference type="ARBA" id="ARBA00008255"/>
    </source>
</evidence>
<evidence type="ECO:0000256" key="3">
    <source>
        <dbReference type="ARBA" id="ARBA00022475"/>
    </source>
</evidence>
<feature type="region of interest" description="Disordered" evidence="8">
    <location>
        <begin position="15"/>
        <end position="35"/>
    </location>
</feature>
<evidence type="ECO:0000256" key="4">
    <source>
        <dbReference type="ARBA" id="ARBA00022519"/>
    </source>
</evidence>
<dbReference type="Pfam" id="PF05128">
    <property type="entry name" value="DUF697"/>
    <property type="match status" value="1"/>
</dbReference>
<accession>A0A1B9R0S4</accession>
<feature type="compositionally biased region" description="Polar residues" evidence="8">
    <location>
        <begin position="15"/>
        <end position="25"/>
    </location>
</feature>
<dbReference type="InterPro" id="IPR021147">
    <property type="entry name" value="DUF697"/>
</dbReference>
<proteinExistence type="inferred from homology"/>
<keyword evidence="11" id="KW-1185">Reference proteome</keyword>
<dbReference type="EMBL" id="MAJZ01000341">
    <property type="protein sequence ID" value="OCH77897.1"/>
    <property type="molecule type" value="Genomic_DNA"/>
</dbReference>
<dbReference type="NCBIfam" id="TIGR01620">
    <property type="entry name" value="hyp_HI0043"/>
    <property type="match status" value="1"/>
</dbReference>
<keyword evidence="5 9" id="KW-0812">Transmembrane</keyword>
<evidence type="ECO:0000256" key="6">
    <source>
        <dbReference type="ARBA" id="ARBA00022989"/>
    </source>
</evidence>
<comment type="caution">
    <text evidence="10">The sequence shown here is derived from an EMBL/GenBank/DDBJ whole genome shotgun (WGS) entry which is preliminary data.</text>
</comment>
<keyword evidence="4" id="KW-0997">Cell inner membrane</keyword>
<keyword evidence="3" id="KW-1003">Cell membrane</keyword>
<dbReference type="Proteomes" id="UP000093173">
    <property type="component" value="Unassembled WGS sequence"/>
</dbReference>
<dbReference type="AlphaFoldDB" id="A0A1B9R0S4"/>
<comment type="similarity">
    <text evidence="2">Belongs to the UPF0283 family.</text>
</comment>
<sequence length="363" mass="39065">MTDLKNKQVFNETLVTSLDTSNAGQPSGGYENEGDASKELNAHLVLNKQQTFDSPDSFSPMATSVEEESPELELEQLIKPKKRTKGLAVALFIAFSGLLGWQAVDAVVTAISASDWLSLGWAALISGVSLLGLSAIGKELWKLRKLRHHFSTQEESHALIQEGGIGKARSFCTRVAKESGLSDENPSFDKWKNCLTASHSDAEVIELYESIVVKQFDQKAAQIVTKHACESAVLVAVSPLALADMALVAWRNLKMIDSLAALYGVELGYWSRLSLFKMVLINMAAAGASELAVDASMDLLSMDLAGKLSARAGQGIGVGILSARVGLKAIALLRPMAWHKENALTLSTIRKQIVSKVAAISIK</sequence>
<feature type="transmembrane region" description="Helical" evidence="9">
    <location>
        <begin position="116"/>
        <end position="137"/>
    </location>
</feature>
<dbReference type="GO" id="GO:0005886">
    <property type="term" value="C:plasma membrane"/>
    <property type="evidence" value="ECO:0007669"/>
    <property type="project" value="UniProtKB-SubCell"/>
</dbReference>
<evidence type="ECO:0000256" key="8">
    <source>
        <dbReference type="SAM" id="MobiDB-lite"/>
    </source>
</evidence>
<gene>
    <name evidence="10" type="ORF">A6E14_06915</name>
</gene>
<dbReference type="PANTHER" id="PTHR39342">
    <property type="entry name" value="UPF0283 MEMBRANE PROTEIN YCJF"/>
    <property type="match status" value="1"/>
</dbReference>
<dbReference type="InterPro" id="IPR006507">
    <property type="entry name" value="UPF0283"/>
</dbReference>